<dbReference type="Proteomes" id="UP000002051">
    <property type="component" value="Chromosome 3"/>
</dbReference>
<reference evidence="1 3" key="1">
    <citation type="journal article" date="2011" name="Nature">
        <title>The Medicago genome provides insight into the evolution of rhizobial symbioses.</title>
        <authorList>
            <person name="Young N.D."/>
            <person name="Debelle F."/>
            <person name="Oldroyd G.E."/>
            <person name="Geurts R."/>
            <person name="Cannon S.B."/>
            <person name="Udvardi M.K."/>
            <person name="Benedito V.A."/>
            <person name="Mayer K.F."/>
            <person name="Gouzy J."/>
            <person name="Schoof H."/>
            <person name="Van de Peer Y."/>
            <person name="Proost S."/>
            <person name="Cook D.R."/>
            <person name="Meyers B.C."/>
            <person name="Spannagl M."/>
            <person name="Cheung F."/>
            <person name="De Mita S."/>
            <person name="Krishnakumar V."/>
            <person name="Gundlach H."/>
            <person name="Zhou S."/>
            <person name="Mudge J."/>
            <person name="Bharti A.K."/>
            <person name="Murray J.D."/>
            <person name="Naoumkina M.A."/>
            <person name="Rosen B."/>
            <person name="Silverstein K.A."/>
            <person name="Tang H."/>
            <person name="Rombauts S."/>
            <person name="Zhao P.X."/>
            <person name="Zhou P."/>
            <person name="Barbe V."/>
            <person name="Bardou P."/>
            <person name="Bechner M."/>
            <person name="Bellec A."/>
            <person name="Berger A."/>
            <person name="Berges H."/>
            <person name="Bidwell S."/>
            <person name="Bisseling T."/>
            <person name="Choisne N."/>
            <person name="Couloux A."/>
            <person name="Denny R."/>
            <person name="Deshpande S."/>
            <person name="Dai X."/>
            <person name="Doyle J.J."/>
            <person name="Dudez A.M."/>
            <person name="Farmer A.D."/>
            <person name="Fouteau S."/>
            <person name="Franken C."/>
            <person name="Gibelin C."/>
            <person name="Gish J."/>
            <person name="Goldstein S."/>
            <person name="Gonzalez A.J."/>
            <person name="Green P.J."/>
            <person name="Hallab A."/>
            <person name="Hartog M."/>
            <person name="Hua A."/>
            <person name="Humphray S.J."/>
            <person name="Jeong D.H."/>
            <person name="Jing Y."/>
            <person name="Jocker A."/>
            <person name="Kenton S.M."/>
            <person name="Kim D.J."/>
            <person name="Klee K."/>
            <person name="Lai H."/>
            <person name="Lang C."/>
            <person name="Lin S."/>
            <person name="Macmil S.L."/>
            <person name="Magdelenat G."/>
            <person name="Matthews L."/>
            <person name="McCorrison J."/>
            <person name="Monaghan E.L."/>
            <person name="Mun J.H."/>
            <person name="Najar F.Z."/>
            <person name="Nicholson C."/>
            <person name="Noirot C."/>
            <person name="O'Bleness M."/>
            <person name="Paule C.R."/>
            <person name="Poulain J."/>
            <person name="Prion F."/>
            <person name="Qin B."/>
            <person name="Qu C."/>
            <person name="Retzel E.F."/>
            <person name="Riddle C."/>
            <person name="Sallet E."/>
            <person name="Samain S."/>
            <person name="Samson N."/>
            <person name="Sanders I."/>
            <person name="Saurat O."/>
            <person name="Scarpelli C."/>
            <person name="Schiex T."/>
            <person name="Segurens B."/>
            <person name="Severin A.J."/>
            <person name="Sherrier D.J."/>
            <person name="Shi R."/>
            <person name="Sims S."/>
            <person name="Singer S.R."/>
            <person name="Sinharoy S."/>
            <person name="Sterck L."/>
            <person name="Viollet A."/>
            <person name="Wang B.B."/>
            <person name="Wang K."/>
            <person name="Wang M."/>
            <person name="Wang X."/>
            <person name="Warfsmann J."/>
            <person name="Weissenbach J."/>
            <person name="White D.D."/>
            <person name="White J.D."/>
            <person name="Wiley G.B."/>
            <person name="Wincker P."/>
            <person name="Xing Y."/>
            <person name="Yang L."/>
            <person name="Yao Z."/>
            <person name="Ying F."/>
            <person name="Zhai J."/>
            <person name="Zhou L."/>
            <person name="Zuber A."/>
            <person name="Denarie J."/>
            <person name="Dixon R.A."/>
            <person name="May G.D."/>
            <person name="Schwartz D.C."/>
            <person name="Rogers J."/>
            <person name="Quetier F."/>
            <person name="Town C.D."/>
            <person name="Roe B.A."/>
        </authorList>
    </citation>
    <scope>NUCLEOTIDE SEQUENCE [LARGE SCALE GENOMIC DNA]</scope>
    <source>
        <strain evidence="1">A17</strain>
        <strain evidence="2 3">cv. Jemalong A17</strain>
    </source>
</reference>
<evidence type="ECO:0000313" key="1">
    <source>
        <dbReference type="EMBL" id="KEH34171.1"/>
    </source>
</evidence>
<organism evidence="1 3">
    <name type="scientific">Medicago truncatula</name>
    <name type="common">Barrel medic</name>
    <name type="synonym">Medicago tribuloides</name>
    <dbReference type="NCBI Taxonomy" id="3880"/>
    <lineage>
        <taxon>Eukaryota</taxon>
        <taxon>Viridiplantae</taxon>
        <taxon>Streptophyta</taxon>
        <taxon>Embryophyta</taxon>
        <taxon>Tracheophyta</taxon>
        <taxon>Spermatophyta</taxon>
        <taxon>Magnoliopsida</taxon>
        <taxon>eudicotyledons</taxon>
        <taxon>Gunneridae</taxon>
        <taxon>Pentapetalae</taxon>
        <taxon>rosids</taxon>
        <taxon>fabids</taxon>
        <taxon>Fabales</taxon>
        <taxon>Fabaceae</taxon>
        <taxon>Papilionoideae</taxon>
        <taxon>50 kb inversion clade</taxon>
        <taxon>NPAAA clade</taxon>
        <taxon>Hologalegina</taxon>
        <taxon>IRL clade</taxon>
        <taxon>Trifolieae</taxon>
        <taxon>Medicago</taxon>
    </lineage>
</organism>
<sequence>MKLKMIGNFWSWSKENHGRDVLHALFMLRKVMDVNIFFAGVDVISVTCVGRIGGMDIYAIGGSHHKIS</sequence>
<proteinExistence type="predicted"/>
<protein>
    <submittedName>
        <fullName evidence="1 2">Uncharacterized protein</fullName>
    </submittedName>
</protein>
<evidence type="ECO:0000313" key="2">
    <source>
        <dbReference type="EnsemblPlants" id="KEH34171"/>
    </source>
</evidence>
<evidence type="ECO:0000313" key="3">
    <source>
        <dbReference type="Proteomes" id="UP000002051"/>
    </source>
</evidence>
<dbReference type="EnsemblPlants" id="KEH34171">
    <property type="protein sequence ID" value="KEH34171"/>
    <property type="gene ID" value="MTR_3g462600"/>
</dbReference>
<keyword evidence="3" id="KW-1185">Reference proteome</keyword>
<dbReference type="HOGENOM" id="CLU_2797754_0_0_1"/>
<dbReference type="EMBL" id="CM001219">
    <property type="protein sequence ID" value="KEH34171.1"/>
    <property type="molecule type" value="Genomic_DNA"/>
</dbReference>
<gene>
    <name evidence="1" type="ordered locus">MTR_3g462600</name>
</gene>
<reference evidence="1 3" key="2">
    <citation type="journal article" date="2014" name="BMC Genomics">
        <title>An improved genome release (version Mt4.0) for the model legume Medicago truncatula.</title>
        <authorList>
            <person name="Tang H."/>
            <person name="Krishnakumar V."/>
            <person name="Bidwell S."/>
            <person name="Rosen B."/>
            <person name="Chan A."/>
            <person name="Zhou S."/>
            <person name="Gentzbittel L."/>
            <person name="Childs K.L."/>
            <person name="Yandell M."/>
            <person name="Gundlach H."/>
            <person name="Mayer K.F."/>
            <person name="Schwartz D.C."/>
            <person name="Town C.D."/>
        </authorList>
    </citation>
    <scope>GENOME REANNOTATION</scope>
    <source>
        <strain evidence="1">A17</strain>
        <strain evidence="2 3">cv. Jemalong A17</strain>
    </source>
</reference>
<accession>A0A072UXJ9</accession>
<name>A0A072UXJ9_MEDTR</name>
<reference evidence="2" key="3">
    <citation type="submission" date="2015-04" db="UniProtKB">
        <authorList>
            <consortium name="EnsemblPlants"/>
        </authorList>
    </citation>
    <scope>IDENTIFICATION</scope>
    <source>
        <strain evidence="2">cv. Jemalong A17</strain>
    </source>
</reference>
<dbReference type="AlphaFoldDB" id="A0A072UXJ9"/>